<name>A0A1Q5UNH0_9EURO</name>
<feature type="domain" description="NmrA-like" evidence="3">
    <location>
        <begin position="2"/>
        <end position="276"/>
    </location>
</feature>
<dbReference type="InterPro" id="IPR051164">
    <property type="entry name" value="NmrA-like_oxidored"/>
</dbReference>
<evidence type="ECO:0000256" key="1">
    <source>
        <dbReference type="ARBA" id="ARBA00006328"/>
    </source>
</evidence>
<keyword evidence="2" id="KW-0521">NADP</keyword>
<dbReference type="PANTHER" id="PTHR42748:SF7">
    <property type="entry name" value="NMRA LIKE REDOX SENSOR 1-RELATED"/>
    <property type="match status" value="1"/>
</dbReference>
<organism evidence="4 5">
    <name type="scientific">Penicillium subrubescens</name>
    <dbReference type="NCBI Taxonomy" id="1316194"/>
    <lineage>
        <taxon>Eukaryota</taxon>
        <taxon>Fungi</taxon>
        <taxon>Dikarya</taxon>
        <taxon>Ascomycota</taxon>
        <taxon>Pezizomycotina</taxon>
        <taxon>Eurotiomycetes</taxon>
        <taxon>Eurotiomycetidae</taxon>
        <taxon>Eurotiales</taxon>
        <taxon>Aspergillaceae</taxon>
        <taxon>Penicillium</taxon>
    </lineage>
</organism>
<evidence type="ECO:0000256" key="2">
    <source>
        <dbReference type="ARBA" id="ARBA00022857"/>
    </source>
</evidence>
<gene>
    <name evidence="4" type="ORF">PENSUB_296</name>
</gene>
<dbReference type="EMBL" id="MNBE01000120">
    <property type="protein sequence ID" value="OKP14027.1"/>
    <property type="molecule type" value="Genomic_DNA"/>
</dbReference>
<evidence type="ECO:0000313" key="5">
    <source>
        <dbReference type="Proteomes" id="UP000186955"/>
    </source>
</evidence>
<protein>
    <submittedName>
        <fullName evidence="4">NmrA-like family domain-containing protein 1</fullName>
    </submittedName>
</protein>
<dbReference type="Proteomes" id="UP000186955">
    <property type="component" value="Unassembled WGS sequence"/>
</dbReference>
<feature type="domain" description="NmrA-like" evidence="3">
    <location>
        <begin position="467"/>
        <end position="742"/>
    </location>
</feature>
<comment type="caution">
    <text evidence="4">The sequence shown here is derived from an EMBL/GenBank/DDBJ whole genome shotgun (WGS) entry which is preliminary data.</text>
</comment>
<reference evidence="4 5" key="1">
    <citation type="submission" date="2016-10" db="EMBL/GenBank/DDBJ databases">
        <title>Genome sequence of the ascomycete fungus Penicillium subrubescens.</title>
        <authorList>
            <person name="De Vries R.P."/>
            <person name="Peng M."/>
            <person name="Dilokpimol A."/>
            <person name="Hilden K."/>
            <person name="Makela M.R."/>
            <person name="Grigoriev I."/>
            <person name="Riley R."/>
            <person name="Granchi Z."/>
        </authorList>
    </citation>
    <scope>NUCLEOTIDE SEQUENCE [LARGE SCALE GENOMIC DNA]</scope>
    <source>
        <strain evidence="4 5">CBS 132785</strain>
    </source>
</reference>
<evidence type="ECO:0000259" key="3">
    <source>
        <dbReference type="Pfam" id="PF05368"/>
    </source>
</evidence>
<comment type="similarity">
    <text evidence="1">Belongs to the NmrA-type oxidoreductase family.</text>
</comment>
<dbReference type="PANTHER" id="PTHR42748">
    <property type="entry name" value="NITROGEN METABOLITE REPRESSION PROTEIN NMRA FAMILY MEMBER"/>
    <property type="match status" value="1"/>
</dbReference>
<dbReference type="InterPro" id="IPR008030">
    <property type="entry name" value="NmrA-like"/>
</dbReference>
<evidence type="ECO:0000313" key="4">
    <source>
        <dbReference type="EMBL" id="OKP14027.1"/>
    </source>
</evidence>
<dbReference type="Gene3D" id="3.40.50.720">
    <property type="entry name" value="NAD(P)-binding Rossmann-like Domain"/>
    <property type="match status" value="2"/>
</dbReference>
<dbReference type="SUPFAM" id="SSF51735">
    <property type="entry name" value="NAD(P)-binding Rossmann-fold domains"/>
    <property type="match status" value="2"/>
</dbReference>
<dbReference type="FunFam" id="3.40.50.720:FF:000528">
    <property type="entry name" value="Nucleoside-diphosphate-sugar epimerase family protein"/>
    <property type="match status" value="1"/>
</dbReference>
<dbReference type="InterPro" id="IPR036291">
    <property type="entry name" value="NAD(P)-bd_dom_sf"/>
</dbReference>
<dbReference type="GO" id="GO:0005634">
    <property type="term" value="C:nucleus"/>
    <property type="evidence" value="ECO:0007669"/>
    <property type="project" value="TreeGrafter"/>
</dbReference>
<dbReference type="AlphaFoldDB" id="A0A1Q5UNH0"/>
<accession>A0A1Q5UNH0</accession>
<dbReference type="Gene3D" id="3.90.25.10">
    <property type="entry name" value="UDP-galactose 4-epimerase, domain 1"/>
    <property type="match status" value="2"/>
</dbReference>
<proteinExistence type="inferred from homology"/>
<dbReference type="Pfam" id="PF05368">
    <property type="entry name" value="NmrA"/>
    <property type="match status" value="2"/>
</dbReference>
<dbReference type="STRING" id="1316194.A0A1Q5UNH0"/>
<sequence>MSAVLITGATGKQGGSLIKTLVSRKSPLEILAVTRNPQSASAQKLAKLSSNIKLVEGNLDDPATLFQNARKATQSAIWGVFSVQLAIGNTTSEDAQGKALVDEAIKQKVQFFVYSSVDRGGDASYTSPTEIPHFINKHKIEHHLVEKSKDTDMKWFILRPVAFYENLVPGFMGKVFATTYKMALKGKPLQMIATDDIGFFGAEAFTHPEQYQNKSLSLAGDELTYDQFAQIFHQKTGQPIPTTYRFLCSILLWAIKDMGYMFKWFHDVGYKADIAELKKINPELKDFATWLEKDSEFAKHIYITDDTSYNRIPQDIPVSVLCDVFAASAAIRYLGHAGMHEMIAHCMLLELFQLLNPKLKYMRNAYRRPCMWTSEYFPVPKPPRERYQQADAGLISALEEQRAIRAIWQLLLVCEVHTLVGGPSPRWNWPCEEISRLQNMDFEGLWRHALRNNALEQARTMTECSCKQGGSVINAILREDADFQILAVTRDASSSGAQKLKAKSSKIQLVEGNLDRPEEIFSNAAKLTSQPIWGVFSVQVWPYSSFWSYRPPLMLNSGACAWWLQHDAEEKQGKGLVDSALNNNVGHFVYTSADRGGDASIDNPTSIPHFISKHNIEHHLIERAKGTGMTWTILRPTAFLQNMTPDFFGKVFTTCWKIAVKEKPLQVISVTDVGFFGAQAFLLSGEYTNKCLSLAGDELTFAEMEKIFRAKCGRDVPLTFNFVSRILMWMLNEFGYMFQWFYDSGFRADILALKKDRPELHNFKSWLESESGFVTK</sequence>
<keyword evidence="5" id="KW-1185">Reference proteome</keyword>